<name>A0A1H0MS12_SELRU</name>
<proteinExistence type="predicted"/>
<gene>
    <name evidence="1" type="ORF">SAMN05216366_10222</name>
</gene>
<protein>
    <recommendedName>
        <fullName evidence="3">AAA domain-containing protein</fullName>
    </recommendedName>
</protein>
<evidence type="ECO:0000313" key="1">
    <source>
        <dbReference type="EMBL" id="SDO83228.1"/>
    </source>
</evidence>
<accession>A0A1H0MS12</accession>
<dbReference type="SUPFAM" id="SSF52540">
    <property type="entry name" value="P-loop containing nucleoside triphosphate hydrolases"/>
    <property type="match status" value="1"/>
</dbReference>
<dbReference type="Proteomes" id="UP000182412">
    <property type="component" value="Unassembled WGS sequence"/>
</dbReference>
<dbReference type="OrthoDB" id="161534at2"/>
<organism evidence="1 2">
    <name type="scientific">Selenomonas ruminantium</name>
    <dbReference type="NCBI Taxonomy" id="971"/>
    <lineage>
        <taxon>Bacteria</taxon>
        <taxon>Bacillati</taxon>
        <taxon>Bacillota</taxon>
        <taxon>Negativicutes</taxon>
        <taxon>Selenomonadales</taxon>
        <taxon>Selenomonadaceae</taxon>
        <taxon>Selenomonas</taxon>
    </lineage>
</organism>
<reference evidence="1 2" key="1">
    <citation type="submission" date="2016-10" db="EMBL/GenBank/DDBJ databases">
        <authorList>
            <person name="de Groot N.N."/>
        </authorList>
    </citation>
    <scope>NUCLEOTIDE SEQUENCE [LARGE SCALE GENOMIC DNA]</scope>
    <source>
        <strain evidence="1 2">S137</strain>
    </source>
</reference>
<evidence type="ECO:0008006" key="3">
    <source>
        <dbReference type="Google" id="ProtNLM"/>
    </source>
</evidence>
<dbReference type="EMBL" id="FNJQ01000002">
    <property type="protein sequence ID" value="SDO83228.1"/>
    <property type="molecule type" value="Genomic_DNA"/>
</dbReference>
<dbReference type="InterPro" id="IPR027417">
    <property type="entry name" value="P-loop_NTPase"/>
</dbReference>
<evidence type="ECO:0000313" key="2">
    <source>
        <dbReference type="Proteomes" id="UP000182412"/>
    </source>
</evidence>
<dbReference type="AlphaFoldDB" id="A0A1H0MS12"/>
<sequence>MKIAIVGVCASGKTTLVAGLKAAGYDAYNVAQEHSGIHDFWAKRHPDILVMIDATMPAIHKRRVVYWDESRLEVQHKRLADAKAHADLYIQTDQYNAQQVRDKVINFIQEYRKRKTKGDELS</sequence>